<dbReference type="Pfam" id="PF00480">
    <property type="entry name" value="ROK"/>
    <property type="match status" value="1"/>
</dbReference>
<dbReference type="GO" id="GO:0016301">
    <property type="term" value="F:kinase activity"/>
    <property type="evidence" value="ECO:0007669"/>
    <property type="project" value="UniProtKB-KW"/>
</dbReference>
<dbReference type="STRING" id="630515.SAMN04489812_5281"/>
<dbReference type="Proteomes" id="UP000199103">
    <property type="component" value="Chromosome I"/>
</dbReference>
<accession>A0A1H1ZKB7</accession>
<keyword evidence="2" id="KW-0418">Kinase</keyword>
<dbReference type="InterPro" id="IPR000600">
    <property type="entry name" value="ROK"/>
</dbReference>
<dbReference type="SUPFAM" id="SSF53067">
    <property type="entry name" value="Actin-like ATPase domain"/>
    <property type="match status" value="1"/>
</dbReference>
<evidence type="ECO:0000256" key="1">
    <source>
        <dbReference type="ARBA" id="ARBA00006479"/>
    </source>
</evidence>
<dbReference type="OrthoDB" id="3225083at2"/>
<dbReference type="AlphaFoldDB" id="A0A1H1ZKB7"/>
<gene>
    <name evidence="2" type="ORF">SAMN04489812_5281</name>
</gene>
<organism evidence="2 3">
    <name type="scientific">Microlunatus soli</name>
    <dbReference type="NCBI Taxonomy" id="630515"/>
    <lineage>
        <taxon>Bacteria</taxon>
        <taxon>Bacillati</taxon>
        <taxon>Actinomycetota</taxon>
        <taxon>Actinomycetes</taxon>
        <taxon>Propionibacteriales</taxon>
        <taxon>Propionibacteriaceae</taxon>
        <taxon>Microlunatus</taxon>
    </lineage>
</organism>
<keyword evidence="2" id="KW-0808">Transferase</keyword>
<comment type="similarity">
    <text evidence="1">Belongs to the ROK (NagC/XylR) family.</text>
</comment>
<dbReference type="InterPro" id="IPR043129">
    <property type="entry name" value="ATPase_NBD"/>
</dbReference>
<keyword evidence="3" id="KW-1185">Reference proteome</keyword>
<dbReference type="PANTHER" id="PTHR18964">
    <property type="entry name" value="ROK (REPRESSOR, ORF, KINASE) FAMILY"/>
    <property type="match status" value="1"/>
</dbReference>
<dbReference type="RefSeq" id="WP_091529175.1">
    <property type="nucleotide sequence ID" value="NZ_LT629772.1"/>
</dbReference>
<dbReference type="EMBL" id="LT629772">
    <property type="protein sequence ID" value="SDT34168.1"/>
    <property type="molecule type" value="Genomic_DNA"/>
</dbReference>
<dbReference type="Gene3D" id="3.30.420.40">
    <property type="match status" value="2"/>
</dbReference>
<evidence type="ECO:0000313" key="2">
    <source>
        <dbReference type="EMBL" id="SDT34168.1"/>
    </source>
</evidence>
<name>A0A1H1ZKB7_9ACTN</name>
<protein>
    <submittedName>
        <fullName evidence="2">Glucokinase</fullName>
    </submittedName>
</protein>
<proteinExistence type="inferred from homology"/>
<sequence>MTDSVAGVRHLQARPTAGTLPDLMLGSVELVADSVRVALVSPTGQIIRRSAAPFGTGGDRDAVQTTVLDTVQDCLAGQRLRGVGVASVGLVDHTTGVLHRIDDRPDLTGFPIAATLRRALQVPVFADHRARLQVLGDRWFGHGSGRSCFASVSTGDTLGVGILHEGHVIAPLGGRSGAHITVVAGGRRCSCGNRGCWKTIATTSWLREQATERGLGPIAGVAALVTAARNDAVARQLMHDYADNLAIGLSSVQHLLTPGLYIVHGDAAAGGGSFLGRIEDRLRAVSDWAEFAERPRLVAADTNADDVALLGGAGLVLSRLST</sequence>
<evidence type="ECO:0000313" key="3">
    <source>
        <dbReference type="Proteomes" id="UP000199103"/>
    </source>
</evidence>
<dbReference type="PANTHER" id="PTHR18964:SF169">
    <property type="entry name" value="N-ACETYLMANNOSAMINE KINASE"/>
    <property type="match status" value="1"/>
</dbReference>
<reference evidence="2 3" key="1">
    <citation type="submission" date="2016-10" db="EMBL/GenBank/DDBJ databases">
        <authorList>
            <person name="de Groot N.N."/>
        </authorList>
    </citation>
    <scope>NUCLEOTIDE SEQUENCE [LARGE SCALE GENOMIC DNA]</scope>
    <source>
        <strain evidence="2 3">DSM 21800</strain>
    </source>
</reference>